<keyword evidence="3" id="KW-1185">Reference proteome</keyword>
<name>A0A4Q7XXE7_9BACT</name>
<dbReference type="EMBL" id="SHKW01000008">
    <property type="protein sequence ID" value="RZU29042.1"/>
    <property type="molecule type" value="Genomic_DNA"/>
</dbReference>
<accession>A0A4Q7XXE7</accession>
<sequence>MIHRKRTATGLLLMFCIASTVSSQTVLGFPLFGKKKSEDYQTTRKLTANQVALVDKAIASEKALVKTVSDRTPLVETYIQLMKPQPVFGQVPSSDQHFLGRVDFEKVIRDDAYQINQKTSKGTVNGKAGFLKQAFFLPAVTSSSLHMNFSEAGFVQMLLIDSANFDRQHYVFSYVRNEFLGSIPTAVFSVTPIHKKRSKGRFFGRIWVESHSGSIVRFNGKFDGSETDHRDYYNFDSWRTNVQPNLWLPTSIYVEATDSRSATRTLRFKAISNVWGYQLIAPSGENEKTSLDVVGATDVSNDGMDLSPLGAQREWVNQAENNIIDRLYQAGLIDAPSEFDKTLEALASNILAYNGITPPRPVRCRTLLTEPLESLAVGDTILISKGLLDTTGVISQDGAQQMGNINGILAFQLAHILLSHRLDTKFAFSDRTLFPSTEVFNRLPMHHTDEDNTAAAKKAMELQSAKELEGGQQYFGLYLKQLQQQVKQLKALNEPLIGDGLVKSDRDPTLWMAALVTKAPNLDANDLKQQSAMPLSSFLRHDPWSGQLTVRHSAYEPLLSPADKMPFDITPVYLKLNYYQEAAQTSASN</sequence>
<dbReference type="Proteomes" id="UP000292958">
    <property type="component" value="Unassembled WGS sequence"/>
</dbReference>
<reference evidence="2 3" key="1">
    <citation type="submission" date="2019-02" db="EMBL/GenBank/DDBJ databases">
        <title>Genomic Encyclopedia of Archaeal and Bacterial Type Strains, Phase II (KMG-II): from individual species to whole genera.</title>
        <authorList>
            <person name="Goeker M."/>
        </authorList>
    </citation>
    <scope>NUCLEOTIDE SEQUENCE [LARGE SCALE GENOMIC DNA]</scope>
    <source>
        <strain evidence="2 3">DSM 18101</strain>
    </source>
</reference>
<feature type="chain" id="PRO_5020459446" evidence="1">
    <location>
        <begin position="24"/>
        <end position="589"/>
    </location>
</feature>
<evidence type="ECO:0000256" key="1">
    <source>
        <dbReference type="SAM" id="SignalP"/>
    </source>
</evidence>
<protein>
    <submittedName>
        <fullName evidence="2">Uncharacterized protein</fullName>
    </submittedName>
</protein>
<dbReference type="OrthoDB" id="103288at2"/>
<keyword evidence="1" id="KW-0732">Signal</keyword>
<evidence type="ECO:0000313" key="2">
    <source>
        <dbReference type="EMBL" id="RZU29042.1"/>
    </source>
</evidence>
<dbReference type="RefSeq" id="WP_130425496.1">
    <property type="nucleotide sequence ID" value="NZ_SHKW01000008.1"/>
</dbReference>
<evidence type="ECO:0000313" key="3">
    <source>
        <dbReference type="Proteomes" id="UP000292958"/>
    </source>
</evidence>
<gene>
    <name evidence="2" type="ORF">BDD14_6636</name>
</gene>
<organism evidence="2 3">
    <name type="scientific">Edaphobacter modestus</name>
    <dbReference type="NCBI Taxonomy" id="388466"/>
    <lineage>
        <taxon>Bacteria</taxon>
        <taxon>Pseudomonadati</taxon>
        <taxon>Acidobacteriota</taxon>
        <taxon>Terriglobia</taxon>
        <taxon>Terriglobales</taxon>
        <taxon>Acidobacteriaceae</taxon>
        <taxon>Edaphobacter</taxon>
    </lineage>
</organism>
<dbReference type="AlphaFoldDB" id="A0A4Q7XXE7"/>
<proteinExistence type="predicted"/>
<comment type="caution">
    <text evidence="2">The sequence shown here is derived from an EMBL/GenBank/DDBJ whole genome shotgun (WGS) entry which is preliminary data.</text>
</comment>
<feature type="signal peptide" evidence="1">
    <location>
        <begin position="1"/>
        <end position="23"/>
    </location>
</feature>